<keyword evidence="2" id="KW-1133">Transmembrane helix</keyword>
<feature type="compositionally biased region" description="Basic and acidic residues" evidence="1">
    <location>
        <begin position="117"/>
        <end position="142"/>
    </location>
</feature>
<keyword evidence="2" id="KW-0472">Membrane</keyword>
<evidence type="ECO:0000313" key="3">
    <source>
        <dbReference type="EMBL" id="CAD9001462.1"/>
    </source>
</evidence>
<evidence type="ECO:0000256" key="2">
    <source>
        <dbReference type="SAM" id="Phobius"/>
    </source>
</evidence>
<dbReference type="AlphaFoldDB" id="A0A7S1I5G6"/>
<feature type="compositionally biased region" description="Low complexity" evidence="1">
    <location>
        <begin position="104"/>
        <end position="114"/>
    </location>
</feature>
<organism evidence="3">
    <name type="scientific">Eutreptiella gymnastica</name>
    <dbReference type="NCBI Taxonomy" id="73025"/>
    <lineage>
        <taxon>Eukaryota</taxon>
        <taxon>Discoba</taxon>
        <taxon>Euglenozoa</taxon>
        <taxon>Euglenida</taxon>
        <taxon>Spirocuta</taxon>
        <taxon>Euglenophyceae</taxon>
        <taxon>Eutreptiales</taxon>
        <taxon>Eutreptiaceae</taxon>
        <taxon>Eutreptiella</taxon>
    </lineage>
</organism>
<feature type="compositionally biased region" description="Acidic residues" evidence="1">
    <location>
        <begin position="171"/>
        <end position="194"/>
    </location>
</feature>
<keyword evidence="2" id="KW-0812">Transmembrane</keyword>
<feature type="compositionally biased region" description="Polar residues" evidence="1">
    <location>
        <begin position="57"/>
        <end position="82"/>
    </location>
</feature>
<sequence>MKPPPIPEDVRARLQAQAQSRVAANPPPPPMPLPMAALLTTSDEAPCRPPGLHAGTRTMQSQMPTQSPGKDSTGSWIQGSTRTDLRETPLPVNKPRPGDDSRRSSCSSNVSNISFEEPVKPPRDHARPNGEGRTELSDESHSRSHSRTPPIAPPISRSPGDSRRLPRLAQVEEDAGDAAEDEQADQTVLEDGEEDSDWRQMIYMEGKDLHIHRSYSKEKSRHLFLALCVGVVILPLTWFLPISFPDINPKWWALISIPGTLWLIMFYWGLRISCNSLHFKFGDGKFSATSGPFPAVAGLWKIKTFDLTDVCACLLHVKRYAKDDAEAPIKPQDEMPVFGEPFQYKVRLYVTKSRLRCCPWMVSCQRRCNCLQDERIYYPGSKAYFLLWETRGGTENDKLQAEFVHGTICKHLEQLGVKAEPVHPVFAQL</sequence>
<reference evidence="3" key="1">
    <citation type="submission" date="2021-01" db="EMBL/GenBank/DDBJ databases">
        <authorList>
            <person name="Corre E."/>
            <person name="Pelletier E."/>
            <person name="Niang G."/>
            <person name="Scheremetjew M."/>
            <person name="Finn R."/>
            <person name="Kale V."/>
            <person name="Holt S."/>
            <person name="Cochrane G."/>
            <person name="Meng A."/>
            <person name="Brown T."/>
            <person name="Cohen L."/>
        </authorList>
    </citation>
    <scope>NUCLEOTIDE SEQUENCE</scope>
    <source>
        <strain evidence="3">NIES-381</strain>
    </source>
</reference>
<feature type="transmembrane region" description="Helical" evidence="2">
    <location>
        <begin position="223"/>
        <end position="244"/>
    </location>
</feature>
<feature type="transmembrane region" description="Helical" evidence="2">
    <location>
        <begin position="250"/>
        <end position="270"/>
    </location>
</feature>
<accession>A0A7S1I5G6</accession>
<name>A0A7S1I5G6_9EUGL</name>
<feature type="region of interest" description="Disordered" evidence="1">
    <location>
        <begin position="1"/>
        <end position="194"/>
    </location>
</feature>
<proteinExistence type="predicted"/>
<protein>
    <submittedName>
        <fullName evidence="3">Uncharacterized protein</fullName>
    </submittedName>
</protein>
<dbReference type="EMBL" id="HBGA01034591">
    <property type="protein sequence ID" value="CAD9001462.1"/>
    <property type="molecule type" value="Transcribed_RNA"/>
</dbReference>
<gene>
    <name evidence="3" type="ORF">EGYM00392_LOCUS12542</name>
</gene>
<evidence type="ECO:0000256" key="1">
    <source>
        <dbReference type="SAM" id="MobiDB-lite"/>
    </source>
</evidence>